<feature type="transmembrane region" description="Helical" evidence="10">
    <location>
        <begin position="398"/>
        <end position="424"/>
    </location>
</feature>
<feature type="domain" description="ABC transmembrane type-1" evidence="12">
    <location>
        <begin position="1279"/>
        <end position="1514"/>
    </location>
</feature>
<sequence>MLDLLSVVWLSKWSKYITNNGSNPGYPLLFRGDSPTIWINKLRESLTKHGNNSFWTPILDVYGKSIFISLILKLLFLLSCSLCSYIFGLVASNKQGVFGSCILIVTSYLLKSVLDAHNRLYISRLTIRIESGLTGVIFHRLLSYKQNHNQNLTSIGDRECNYIGTSTPKKNIRLEIQCTPQKCSSIENLNFIDKEIYHYNNEECNDNIIVNNINVNGNNKVENGNVREENMETESDGEEWVLLGYKRSLNYLLSDPDVFSMLVGDITSVQYFLNSMIDIMLLPISVLLTWTLLEKQVGFTAALPGIVTFVLLLLTSFGFQIIGTIYKAPFMENRDKRLSLCHDILGALKLIRIMGAEDLAYNKLIYNRKIETDYNKKRLIRTQFGSFLEYYTQKTTQLIVFILFYTLSSKSLNISSILTSIHILHSFSSPLRGIPVTFIEGLISILRIKTFIFSHLDDYSFRYDNNNDEESTNCDFNSSNNINIREDRVLDFFIRENSQNRDGKEYSSYCGKISSCKEERVNESEVELIGEGESKRIVIIEEEVKNNVLRDVISVESTGNNVTEGENIGDTSYINESKRIVYNYLKAHGNSDGNIKGRCVIITGGSHGCGKTSIINSILDQKHSNACYAYTNQASIWLPQGTVRSSILFGKELDENLYERVITVCQLKDDFSSWKDGDLRVIDEGGSSLSGGQKTRVSLARCLYYINEASLFLFDDIFLNLDPNVAIKIFNDLFSENGFLVNSNVVLTIDLTSLLYFINNSSVCSDNWTCMYIIHLNNQNIFFSGPVYSYLSMINNIDNCCLHYKEYNGKIANSNFHVTLKSKVSFDSFKHNKGYVNLDESDCNHQLDDTQRDYNEDSNGEDENNSNITTCSDYYYNIDIDEHHYNFVDYGFYGYNVSKEKDNKSRSYSFNKGFRKIYNKLLKKRSFSFSNSYSLFFNAGPINGRKRGSSLENNVSKLTDIVKRSKIKKTVKNRKKNKTSVASEHCKSSASAKNNIVNRDKRNSTVEEKAGELEIIQHINSHISTISSKNLSIESFHSLICTTPKSSYTSMSYSNSNNNTNNCSVRPGKLSFNNGKTTFIKSSEMAQAESLPSDLITEIEIMERIAGGGLITTTEIMKKGGMLKNIKHGRDDEIYNKDGGNEEIVEQGFNQLNNNSNAIIYDEDGSNISFFSKFGLKYLFGYYYISRFGISGRNKKICEHDLGNTLYTINTFSEGKTGNFGHNSFIPDQPPHIPNPITIGDGYTFYNNYNNRSNIVSTIKDGAKIYIWYLELIGKRWCIFLLLSCILKSVLDRFSDAYISGVENGNDNVYFIVIYAFIVIMQGLLGSFLFVGEAIGGVKASNKAHDQLLEMVFYSPFWFYDSTPVQYLMNRLSTDILVMDELPLKKIASVIVPGVDYIMQIIMLTYIAPLSLPVTLIVILITYKVVCTSYITTNVRAQKIALSVLSPMYGLFSQIINGIVTIYAFNAQKHIVSQFYMQIEHLQRIRLLQHISSQWAAIRLQLYTIPLVVFITFVPIQESSSRYLALLYSLFISDTTSIITYKYSAMERDMCSGERIYQLVSRINDNSLEKNSNNINVNSPGNFKNNGSVSINLPCGVKRNIGPVYNLIPDIKDEGNKHYDKEKVQLCGNYKNLNSRTGLAIIDLDVGYYDVKGTVYNSILSEININVGPNQHIGVVGRTGSGKSTLVLALLGLIEYKKGQITLDDVPISSLSTRERKDVIGILPQTPLVLKDWTIRDFLDPYNEFSDEDIYDGINKCFIDYNKRDLDQNIDLYSNVNLLPESLLRLYSIARLIINSKKYRMILIDEPPPSLNGNFGLQNNINLIVNTHFKHCNVFIIAHHVESIKYCDYVWILAKQKIANIIHPSLIPTQLDLAQILTDYGK</sequence>
<feature type="region of interest" description="Disordered" evidence="9">
    <location>
        <begin position="842"/>
        <end position="865"/>
    </location>
</feature>
<dbReference type="Proteomes" id="UP001311799">
    <property type="component" value="Unassembled WGS sequence"/>
</dbReference>
<dbReference type="SUPFAM" id="SSF90123">
    <property type="entry name" value="ABC transporter transmembrane region"/>
    <property type="match status" value="2"/>
</dbReference>
<name>A0AAV9XVF1_9CRYT</name>
<comment type="subcellular location">
    <subcellularLocation>
        <location evidence="1">Membrane</location>
        <topology evidence="1">Multi-pass membrane protein</topology>
    </subcellularLocation>
</comment>
<dbReference type="Gene3D" id="1.20.1560.10">
    <property type="entry name" value="ABC transporter type 1, transmembrane domain"/>
    <property type="match status" value="2"/>
</dbReference>
<evidence type="ECO:0000256" key="7">
    <source>
        <dbReference type="ARBA" id="ARBA00022989"/>
    </source>
</evidence>
<dbReference type="Gene3D" id="3.40.50.300">
    <property type="entry name" value="P-loop containing nucleotide triphosphate hydrolases"/>
    <property type="match status" value="2"/>
</dbReference>
<evidence type="ECO:0000256" key="5">
    <source>
        <dbReference type="ARBA" id="ARBA00022741"/>
    </source>
</evidence>
<evidence type="ECO:0008006" key="15">
    <source>
        <dbReference type="Google" id="ProtNLM"/>
    </source>
</evidence>
<feature type="transmembrane region" description="Helical" evidence="10">
    <location>
        <begin position="271"/>
        <end position="293"/>
    </location>
</feature>
<accession>A0AAV9XVF1</accession>
<evidence type="ECO:0000256" key="4">
    <source>
        <dbReference type="ARBA" id="ARBA00022692"/>
    </source>
</evidence>
<feature type="transmembrane region" description="Helical" evidence="10">
    <location>
        <begin position="1266"/>
        <end position="1287"/>
    </location>
</feature>
<feature type="domain" description="ABC transporter" evidence="11">
    <location>
        <begin position="1641"/>
        <end position="1880"/>
    </location>
</feature>
<dbReference type="GO" id="GO:0005524">
    <property type="term" value="F:ATP binding"/>
    <property type="evidence" value="ECO:0007669"/>
    <property type="project" value="UniProtKB-KW"/>
</dbReference>
<dbReference type="SUPFAM" id="SSF52540">
    <property type="entry name" value="P-loop containing nucleoside triphosphate hydrolases"/>
    <property type="match status" value="2"/>
</dbReference>
<dbReference type="InterPro" id="IPR036640">
    <property type="entry name" value="ABC1_TM_sf"/>
</dbReference>
<feature type="transmembrane region" description="Helical" evidence="10">
    <location>
        <begin position="1308"/>
        <end position="1331"/>
    </location>
</feature>
<dbReference type="InterPro" id="IPR003593">
    <property type="entry name" value="AAA+_ATPase"/>
</dbReference>
<evidence type="ECO:0000259" key="12">
    <source>
        <dbReference type="PROSITE" id="PS50929"/>
    </source>
</evidence>
<comment type="caution">
    <text evidence="13">The sequence shown here is derived from an EMBL/GenBank/DDBJ whole genome shotgun (WGS) entry which is preliminary data.</text>
</comment>
<dbReference type="GO" id="GO:0016887">
    <property type="term" value="F:ATP hydrolysis activity"/>
    <property type="evidence" value="ECO:0007669"/>
    <property type="project" value="InterPro"/>
</dbReference>
<dbReference type="InterPro" id="IPR050173">
    <property type="entry name" value="ABC_transporter_C-like"/>
</dbReference>
<feature type="compositionally biased region" description="Basic and acidic residues" evidence="9">
    <location>
        <begin position="842"/>
        <end position="855"/>
    </location>
</feature>
<keyword evidence="8 10" id="KW-0472">Membrane</keyword>
<dbReference type="GO" id="GO:0140359">
    <property type="term" value="F:ABC-type transporter activity"/>
    <property type="evidence" value="ECO:0007669"/>
    <property type="project" value="InterPro"/>
</dbReference>
<dbReference type="PROSITE" id="PS00211">
    <property type="entry name" value="ABC_TRANSPORTER_1"/>
    <property type="match status" value="1"/>
</dbReference>
<evidence type="ECO:0000256" key="3">
    <source>
        <dbReference type="ARBA" id="ARBA00022448"/>
    </source>
</evidence>
<evidence type="ECO:0000256" key="1">
    <source>
        <dbReference type="ARBA" id="ARBA00004141"/>
    </source>
</evidence>
<evidence type="ECO:0000256" key="10">
    <source>
        <dbReference type="SAM" id="Phobius"/>
    </source>
</evidence>
<dbReference type="PANTHER" id="PTHR24223">
    <property type="entry name" value="ATP-BINDING CASSETTE SUB-FAMILY C"/>
    <property type="match status" value="1"/>
</dbReference>
<dbReference type="InterPro" id="IPR003439">
    <property type="entry name" value="ABC_transporter-like_ATP-bd"/>
</dbReference>
<evidence type="ECO:0000313" key="13">
    <source>
        <dbReference type="EMBL" id="KAK6588463.1"/>
    </source>
</evidence>
<feature type="transmembrane region" description="Helical" evidence="10">
    <location>
        <begin position="70"/>
        <end position="91"/>
    </location>
</feature>
<keyword evidence="5" id="KW-0547">Nucleotide-binding</keyword>
<evidence type="ECO:0000256" key="6">
    <source>
        <dbReference type="ARBA" id="ARBA00022840"/>
    </source>
</evidence>
<dbReference type="Pfam" id="PF00005">
    <property type="entry name" value="ABC_tran"/>
    <property type="match status" value="2"/>
</dbReference>
<dbReference type="EMBL" id="JAWDEY010000032">
    <property type="protein sequence ID" value="KAK6588463.1"/>
    <property type="molecule type" value="Genomic_DNA"/>
</dbReference>
<dbReference type="PROSITE" id="PS50929">
    <property type="entry name" value="ABC_TM1F"/>
    <property type="match status" value="2"/>
</dbReference>
<keyword evidence="7 10" id="KW-1133">Transmembrane helix</keyword>
<feature type="transmembrane region" description="Helical" evidence="10">
    <location>
        <begin position="305"/>
        <end position="326"/>
    </location>
</feature>
<evidence type="ECO:0000259" key="11">
    <source>
        <dbReference type="PROSITE" id="PS50893"/>
    </source>
</evidence>
<keyword evidence="6" id="KW-0067">ATP-binding</keyword>
<keyword evidence="3" id="KW-0813">Transport</keyword>
<keyword evidence="14" id="KW-1185">Reference proteome</keyword>
<organism evidence="13 14">
    <name type="scientific">Cryptosporidium xiaoi</name>
    <dbReference type="NCBI Taxonomy" id="659607"/>
    <lineage>
        <taxon>Eukaryota</taxon>
        <taxon>Sar</taxon>
        <taxon>Alveolata</taxon>
        <taxon>Apicomplexa</taxon>
        <taxon>Conoidasida</taxon>
        <taxon>Coccidia</taxon>
        <taxon>Eucoccidiorida</taxon>
        <taxon>Eimeriorina</taxon>
        <taxon>Cryptosporidiidae</taxon>
        <taxon>Cryptosporidium</taxon>
    </lineage>
</organism>
<dbReference type="InterPro" id="IPR017871">
    <property type="entry name" value="ABC_transporter-like_CS"/>
</dbReference>
<keyword evidence="4 10" id="KW-0812">Transmembrane</keyword>
<feature type="domain" description="ABC transporter" evidence="11">
    <location>
        <begin position="571"/>
        <end position="791"/>
    </location>
</feature>
<dbReference type="InterPro" id="IPR011527">
    <property type="entry name" value="ABC1_TM_dom"/>
</dbReference>
<dbReference type="InterPro" id="IPR027417">
    <property type="entry name" value="P-loop_NTPase"/>
</dbReference>
<feature type="domain" description="ABC transmembrane type-1" evidence="12">
    <location>
        <begin position="65"/>
        <end position="438"/>
    </location>
</feature>
<evidence type="ECO:0000256" key="2">
    <source>
        <dbReference type="ARBA" id="ARBA00009726"/>
    </source>
</evidence>
<dbReference type="SMART" id="SM00382">
    <property type="entry name" value="AAA"/>
    <property type="match status" value="2"/>
</dbReference>
<dbReference type="PROSITE" id="PS50893">
    <property type="entry name" value="ABC_TRANSPORTER_2"/>
    <property type="match status" value="2"/>
</dbReference>
<evidence type="ECO:0000313" key="14">
    <source>
        <dbReference type="Proteomes" id="UP001311799"/>
    </source>
</evidence>
<reference evidence="13 14" key="1">
    <citation type="submission" date="2023-10" db="EMBL/GenBank/DDBJ databases">
        <title>Comparative genomics analysis reveals potential genetic determinants of host preference in Cryptosporidium xiaoi.</title>
        <authorList>
            <person name="Xiao L."/>
            <person name="Li J."/>
        </authorList>
    </citation>
    <scope>NUCLEOTIDE SEQUENCE [LARGE SCALE GENOMIC DNA]</scope>
    <source>
        <strain evidence="13 14">52996</strain>
    </source>
</reference>
<evidence type="ECO:0000256" key="9">
    <source>
        <dbReference type="SAM" id="MobiDB-lite"/>
    </source>
</evidence>
<evidence type="ECO:0000256" key="8">
    <source>
        <dbReference type="ARBA" id="ARBA00023136"/>
    </source>
</evidence>
<dbReference type="Pfam" id="PF00664">
    <property type="entry name" value="ABC_membrane"/>
    <property type="match status" value="2"/>
</dbReference>
<gene>
    <name evidence="13" type="ORF">RS030_4598</name>
</gene>
<feature type="transmembrane region" description="Helical" evidence="10">
    <location>
        <begin position="1440"/>
        <end position="1465"/>
    </location>
</feature>
<comment type="similarity">
    <text evidence="2">Belongs to the ABC transporter superfamily. ABCC family. Conjugate transporter (TC 3.A.1.208) subfamily.</text>
</comment>
<protein>
    <recommendedName>
        <fullName evidence="15">ABC transporter family protein</fullName>
    </recommendedName>
</protein>
<dbReference type="GO" id="GO:0016020">
    <property type="term" value="C:membrane"/>
    <property type="evidence" value="ECO:0007669"/>
    <property type="project" value="UniProtKB-SubCell"/>
</dbReference>
<proteinExistence type="inferred from homology"/>
<dbReference type="PANTHER" id="PTHR24223:SF456">
    <property type="entry name" value="MULTIDRUG RESISTANCE-ASSOCIATED PROTEIN LETHAL(2)03659"/>
    <property type="match status" value="1"/>
</dbReference>